<dbReference type="Pfam" id="PF00630">
    <property type="entry name" value="Filamin"/>
    <property type="match status" value="2"/>
</dbReference>
<feature type="repeat" description="NHL" evidence="10">
    <location>
        <begin position="1423"/>
        <end position="1465"/>
    </location>
</feature>
<feature type="repeat" description="NHL" evidence="10">
    <location>
        <begin position="1513"/>
        <end position="1556"/>
    </location>
</feature>
<evidence type="ECO:0000256" key="8">
    <source>
        <dbReference type="PROSITE-ProRule" id="PRU00024"/>
    </source>
</evidence>
<dbReference type="InterPro" id="IPR017868">
    <property type="entry name" value="Filamin/ABP280_repeat-like"/>
</dbReference>
<dbReference type="SUPFAM" id="SSF57845">
    <property type="entry name" value="B-box zinc-binding domain"/>
    <property type="match status" value="2"/>
</dbReference>
<feature type="repeat" description="NHL" evidence="10">
    <location>
        <begin position="651"/>
        <end position="694"/>
    </location>
</feature>
<evidence type="ECO:0000256" key="11">
    <source>
        <dbReference type="SAM" id="Coils"/>
    </source>
</evidence>
<dbReference type="SMART" id="SM00502">
    <property type="entry name" value="BBC"/>
    <property type="match status" value="2"/>
</dbReference>
<organism evidence="14 15">
    <name type="scientific">Porites lobata</name>
    <dbReference type="NCBI Taxonomy" id="104759"/>
    <lineage>
        <taxon>Eukaryota</taxon>
        <taxon>Metazoa</taxon>
        <taxon>Cnidaria</taxon>
        <taxon>Anthozoa</taxon>
        <taxon>Hexacorallia</taxon>
        <taxon>Scleractinia</taxon>
        <taxon>Fungiina</taxon>
        <taxon>Poritidae</taxon>
        <taxon>Porites</taxon>
    </lineage>
</organism>
<name>A0ABN8P412_9CNID</name>
<evidence type="ECO:0000256" key="9">
    <source>
        <dbReference type="PROSITE-ProRule" id="PRU00087"/>
    </source>
</evidence>
<feature type="repeat" description="NHL" evidence="10">
    <location>
        <begin position="1330"/>
        <end position="1371"/>
    </location>
</feature>
<feature type="domain" description="B box-type" evidence="13">
    <location>
        <begin position="92"/>
        <end position="141"/>
    </location>
</feature>
<dbReference type="InterPro" id="IPR003649">
    <property type="entry name" value="Bbox_C"/>
</dbReference>
<dbReference type="PROSITE" id="PS50194">
    <property type="entry name" value="FILAMIN_REPEAT"/>
    <property type="match status" value="2"/>
</dbReference>
<dbReference type="PANTHER" id="PTHR25462">
    <property type="entry name" value="BONUS, ISOFORM C-RELATED"/>
    <property type="match status" value="1"/>
</dbReference>
<keyword evidence="4" id="KW-0677">Repeat</keyword>
<feature type="coiled-coil region" evidence="11">
    <location>
        <begin position="226"/>
        <end position="307"/>
    </location>
</feature>
<feature type="repeat" description="NHL" evidence="10">
    <location>
        <begin position="560"/>
        <end position="603"/>
    </location>
</feature>
<dbReference type="SMART" id="SM00336">
    <property type="entry name" value="BBOX"/>
    <property type="match status" value="4"/>
</dbReference>
<proteinExistence type="inferred from homology"/>
<dbReference type="Gene3D" id="3.30.40.10">
    <property type="entry name" value="Zinc/RING finger domain, C3HC4 (zinc finger)"/>
    <property type="match status" value="2"/>
</dbReference>
<dbReference type="EMBL" id="CALNXK010000050">
    <property type="protein sequence ID" value="CAH3131606.1"/>
    <property type="molecule type" value="Genomic_DNA"/>
</dbReference>
<dbReference type="PROSITE" id="PS51125">
    <property type="entry name" value="NHL"/>
    <property type="match status" value="8"/>
</dbReference>
<keyword evidence="2" id="KW-0597">Phosphoprotein</keyword>
<reference evidence="14 15" key="1">
    <citation type="submission" date="2022-05" db="EMBL/GenBank/DDBJ databases">
        <authorList>
            <consortium name="Genoscope - CEA"/>
            <person name="William W."/>
        </authorList>
    </citation>
    <scope>NUCLEOTIDE SEQUENCE [LARGE SCALE GENOMIC DNA]</scope>
</reference>
<evidence type="ECO:0000313" key="14">
    <source>
        <dbReference type="EMBL" id="CAH3131606.1"/>
    </source>
</evidence>
<accession>A0ABN8P412</accession>
<dbReference type="PROSITE" id="PS50089">
    <property type="entry name" value="ZF_RING_2"/>
    <property type="match status" value="2"/>
</dbReference>
<dbReference type="SUPFAM" id="SSF101898">
    <property type="entry name" value="NHL repeat"/>
    <property type="match status" value="2"/>
</dbReference>
<keyword evidence="6" id="KW-0833">Ubl conjugation pathway</keyword>
<feature type="coiled-coil region" evidence="11">
    <location>
        <begin position="1136"/>
        <end position="1170"/>
    </location>
</feature>
<keyword evidence="7" id="KW-0862">Zinc</keyword>
<feature type="repeat" description="Filamin" evidence="9">
    <location>
        <begin position="358"/>
        <end position="460"/>
    </location>
</feature>
<dbReference type="Pfam" id="PF17170">
    <property type="entry name" value="DUF5128"/>
    <property type="match status" value="2"/>
</dbReference>
<dbReference type="InterPro" id="IPR013083">
    <property type="entry name" value="Znf_RING/FYVE/PHD"/>
</dbReference>
<dbReference type="Pfam" id="PF13445">
    <property type="entry name" value="zf-RING_UBOX"/>
    <property type="match status" value="2"/>
</dbReference>
<feature type="domain" description="RING-type" evidence="12">
    <location>
        <begin position="877"/>
        <end position="920"/>
    </location>
</feature>
<dbReference type="PANTHER" id="PTHR25462:SF296">
    <property type="entry name" value="MEIOTIC P26, ISOFORM F"/>
    <property type="match status" value="1"/>
</dbReference>
<evidence type="ECO:0000256" key="4">
    <source>
        <dbReference type="ARBA" id="ARBA00022737"/>
    </source>
</evidence>
<dbReference type="InterPro" id="IPR000315">
    <property type="entry name" value="Znf_B-box"/>
</dbReference>
<evidence type="ECO:0008006" key="16">
    <source>
        <dbReference type="Google" id="ProtNLM"/>
    </source>
</evidence>
<keyword evidence="5 8" id="KW-0863">Zinc-finger</keyword>
<feature type="repeat" description="NHL" evidence="10">
    <location>
        <begin position="512"/>
        <end position="555"/>
    </location>
</feature>
<dbReference type="InterPro" id="IPR001258">
    <property type="entry name" value="NHL_repeat"/>
</dbReference>
<feature type="repeat" description="NHL" evidence="10">
    <location>
        <begin position="1375"/>
        <end position="1418"/>
    </location>
</feature>
<dbReference type="CDD" id="cd19756">
    <property type="entry name" value="Bbox2"/>
    <property type="match status" value="1"/>
</dbReference>
<evidence type="ECO:0000259" key="12">
    <source>
        <dbReference type="PROSITE" id="PS50089"/>
    </source>
</evidence>
<dbReference type="InterPro" id="IPR011042">
    <property type="entry name" value="6-blade_b-propeller_TolB-like"/>
</dbReference>
<evidence type="ECO:0000256" key="10">
    <source>
        <dbReference type="PROSITE-ProRule" id="PRU00504"/>
    </source>
</evidence>
<evidence type="ECO:0000256" key="5">
    <source>
        <dbReference type="ARBA" id="ARBA00022771"/>
    </source>
</evidence>
<dbReference type="SMART" id="SM00184">
    <property type="entry name" value="RING"/>
    <property type="match status" value="2"/>
</dbReference>
<gene>
    <name evidence="14" type="ORF">PLOB_00036298</name>
</gene>
<feature type="repeat" description="NHL" evidence="10">
    <location>
        <begin position="481"/>
        <end position="508"/>
    </location>
</feature>
<evidence type="ECO:0000313" key="15">
    <source>
        <dbReference type="Proteomes" id="UP001159405"/>
    </source>
</evidence>
<dbReference type="Gene3D" id="2.60.40.10">
    <property type="entry name" value="Immunoglobulins"/>
    <property type="match status" value="1"/>
</dbReference>
<evidence type="ECO:0000256" key="6">
    <source>
        <dbReference type="ARBA" id="ARBA00022786"/>
    </source>
</evidence>
<dbReference type="InterPro" id="IPR014756">
    <property type="entry name" value="Ig_E-set"/>
</dbReference>
<dbReference type="Pfam" id="PF01436">
    <property type="entry name" value="NHL"/>
    <property type="match status" value="2"/>
</dbReference>
<keyword evidence="15" id="KW-1185">Reference proteome</keyword>
<dbReference type="InterPro" id="IPR047153">
    <property type="entry name" value="TRIM45/56/19-like"/>
</dbReference>
<feature type="domain" description="B box-type" evidence="13">
    <location>
        <begin position="154"/>
        <end position="197"/>
    </location>
</feature>
<dbReference type="Pfam" id="PF00643">
    <property type="entry name" value="zf-B_box"/>
    <property type="match status" value="2"/>
</dbReference>
<dbReference type="InterPro" id="IPR001841">
    <property type="entry name" value="Znf_RING"/>
</dbReference>
<protein>
    <recommendedName>
        <fullName evidence="16">E3 ubiquitin-protein ligase TRIM71</fullName>
    </recommendedName>
</protein>
<comment type="caution">
    <text evidence="14">The sequence shown here is derived from an EMBL/GenBank/DDBJ whole genome shotgun (WGS) entry which is preliminary data.</text>
</comment>
<dbReference type="SUPFAM" id="SSF81296">
    <property type="entry name" value="E set domains"/>
    <property type="match status" value="2"/>
</dbReference>
<evidence type="ECO:0000256" key="1">
    <source>
        <dbReference type="ARBA" id="ARBA00008518"/>
    </source>
</evidence>
<feature type="coiled-coil region" evidence="11">
    <location>
        <begin position="1050"/>
        <end position="1109"/>
    </location>
</feature>
<dbReference type="Gene3D" id="2.120.10.30">
    <property type="entry name" value="TolB, C-terminal domain"/>
    <property type="match status" value="4"/>
</dbReference>
<feature type="repeat" description="Filamin" evidence="9">
    <location>
        <begin position="1222"/>
        <end position="1325"/>
    </location>
</feature>
<dbReference type="PROSITE" id="PS50119">
    <property type="entry name" value="ZF_BBOX"/>
    <property type="match status" value="4"/>
</dbReference>
<dbReference type="SUPFAM" id="SSF57850">
    <property type="entry name" value="RING/U-box"/>
    <property type="match status" value="2"/>
</dbReference>
<evidence type="ECO:0000256" key="2">
    <source>
        <dbReference type="ARBA" id="ARBA00022553"/>
    </source>
</evidence>
<dbReference type="PROSITE" id="PS00518">
    <property type="entry name" value="ZF_RING_1"/>
    <property type="match status" value="2"/>
</dbReference>
<evidence type="ECO:0000256" key="7">
    <source>
        <dbReference type="ARBA" id="ARBA00022833"/>
    </source>
</evidence>
<comment type="similarity">
    <text evidence="1">Belongs to the TRIM/RBCC family.</text>
</comment>
<keyword evidence="3" id="KW-0479">Metal-binding</keyword>
<evidence type="ECO:0000256" key="3">
    <source>
        <dbReference type="ARBA" id="ARBA00022723"/>
    </source>
</evidence>
<dbReference type="InterPro" id="IPR001298">
    <property type="entry name" value="Filamin/ABP280_rpt"/>
</dbReference>
<feature type="domain" description="RING-type" evidence="12">
    <location>
        <begin position="14"/>
        <end position="57"/>
    </location>
</feature>
<feature type="domain" description="B box-type" evidence="13">
    <location>
        <begin position="955"/>
        <end position="1004"/>
    </location>
</feature>
<feature type="domain" description="B box-type" evidence="13">
    <location>
        <begin position="1017"/>
        <end position="1060"/>
    </location>
</feature>
<sequence>MEALLKNLKKYIECSICLESFTEPKTIACLHTFCCECLKKHALTSQKDGQFRCPECQTQIAIPEGNRFDQLPTSFLHNSLLSLLAFQQSGDGSQISCKVCTKKSAELSYCFDCEMLLCQVCLQAHEMFQTTAFSGHKVTSVKQFQVEDYEALLNRKAFCAEKYHEKEETRFYCRVCQTCICQICLSMEHKAHEIELLDKAADEERAKILAGVESIKQKHEICSDIIPQFEETAANLEANIATAKRQVSQSAKQMIAVIRERERETITTLENTRVSRKEKLDEVKKQVQQLEKQFKQAAEFATELAQRSSSADIMRSKGYLEERLEELGKTQFPKISASSFVKFVSTCKLDNLSLGKIRSGSETNPIRSTIEGLKQTFQAGVEAEISICSQTREGQFSNRQPEDHVEVQVDPAEQLASLIVNEQAGGKFQVKFVPKLPGSYNISTKINGDNLDQSPFTIRIQERKLEIVGELDLKNESMKIPAGVAVSGKGLIAVADYSKHCFLVFDSRGKFHRLVGCYGDNPGELNSPIDVTFMNDDEILIADECNHRIQQFNVHSGNFVNSFGRYGTGDGEFRHPVSVSMDGKGHVIVAEYNNHRVQVLTKDGIPVLKFGDRGPEKLCFPVGCVYYKNTYIVADSANGCLKVFDCSGKFLRKIGNKGEGAGHFLRPWRLCVDKYENLVVSDKDSGHVKQFNVKGCFSGSSFKLKGPSGVATMSDVSLVTLSSAEASLYRREGWREGKRKRAGNDGKGKEKNRLFPPPIAPRALSIFQFLLFLSGYPAGASAEERGLVMNTARNIIFLSGFGMGQTLKHINNIFCTSRMTNMLYAGPTVFILKIYPYIYNRQECFTNCSLHGKQGIVRLFNFAMESLLKNLKKHVECSICLDNFTGPKTIACLHTFCCECLKKHALMSQRDGQFRCPECQTQIAIPEGNRFDQLPTSFLHNSLLSLLAVQQSGDGNNITCGFCKKKKDEASYCFECEKMLCCDCLNAHEVFRDAAFAGHKVTKVKQFQAEDYEALLKRKAFCTEKYHEKEVTRFFCRVCKTCICQICINMNHKTHEIELLESAADEERANILEGVESMKQKHQTCRDIIRQLEERAANLEANITIAKRQVSQSGEQIIALIREREREAITTLENTRVSRIQELDAVKKQVKQLEKQIKQAAEFASEVAQRSSSADIIGNRKNLQERFEELRKTKMPDLPAGSFVKFVSTCKLDTLSLGIIKSTETDPKKSTIDGLKQTFQAGVEAEISICPKTSEGQISNKQHDDDVEVQVEPSDQLASLIINEGNDEAGGNFQVKFVPKLPGVYHISAKINGDNLAQSPSNIEVQERKLEVVGELQSGTMLKPAGIAVNSLGMIAVANQDKHCIFIFDKEGKFLRQLGWYGENPGELNTPADVTFMNEDEILVIDVGNHRIQQFNVHSGNFINSFGRFGYGCGQFKTPRSVCMDCKGHIIVADYSHRVQVLSKDGVSILKFGDSGPEKLLFPVGCAYYKDMFVVADSGNSCLKVFDSSGRFLRKIGEKGNEDGQFTNPWRLYIDIHGNILVGDKDSGHVQQFTMEGRFTGRAVTKLNWPSGIAQMPDGRILISDFEAGKVFFLK</sequence>
<keyword evidence="11" id="KW-0175">Coiled coil</keyword>
<dbReference type="Proteomes" id="UP001159405">
    <property type="component" value="Unassembled WGS sequence"/>
</dbReference>
<dbReference type="InterPro" id="IPR017907">
    <property type="entry name" value="Znf_RING_CS"/>
</dbReference>
<dbReference type="InterPro" id="IPR027370">
    <property type="entry name" value="Znf-RING_euk"/>
</dbReference>
<evidence type="ECO:0000259" key="13">
    <source>
        <dbReference type="PROSITE" id="PS50119"/>
    </source>
</evidence>
<dbReference type="SMART" id="SM00557">
    <property type="entry name" value="IG_FLMN"/>
    <property type="match status" value="2"/>
</dbReference>
<dbReference type="Gene3D" id="3.30.160.60">
    <property type="entry name" value="Classic Zinc Finger"/>
    <property type="match status" value="2"/>
</dbReference>
<dbReference type="InterPro" id="IPR013783">
    <property type="entry name" value="Ig-like_fold"/>
</dbReference>